<dbReference type="InterPro" id="IPR000253">
    <property type="entry name" value="FHA_dom"/>
</dbReference>
<dbReference type="InterPro" id="IPR025874">
    <property type="entry name" value="DZR"/>
</dbReference>
<dbReference type="PROSITE" id="PS50006">
    <property type="entry name" value="FHA_DOMAIN"/>
    <property type="match status" value="1"/>
</dbReference>
<evidence type="ECO:0000256" key="1">
    <source>
        <dbReference type="SAM" id="MobiDB-lite"/>
    </source>
</evidence>
<dbReference type="CDD" id="cd00060">
    <property type="entry name" value="FHA"/>
    <property type="match status" value="1"/>
</dbReference>
<dbReference type="Pfam" id="PF00498">
    <property type="entry name" value="FHA"/>
    <property type="match status" value="1"/>
</dbReference>
<feature type="region of interest" description="Disordered" evidence="1">
    <location>
        <begin position="200"/>
        <end position="223"/>
    </location>
</feature>
<feature type="domain" description="FHA" evidence="2">
    <location>
        <begin position="197"/>
        <end position="256"/>
    </location>
</feature>
<dbReference type="SUPFAM" id="SSF49879">
    <property type="entry name" value="SMAD/FHA domain"/>
    <property type="match status" value="1"/>
</dbReference>
<feature type="compositionally biased region" description="Low complexity" evidence="1">
    <location>
        <begin position="157"/>
        <end position="173"/>
    </location>
</feature>
<dbReference type="InterPro" id="IPR008984">
    <property type="entry name" value="SMAD_FHA_dom_sf"/>
</dbReference>
<dbReference type="SMART" id="SM00240">
    <property type="entry name" value="FHA"/>
    <property type="match status" value="1"/>
</dbReference>
<name>A0A6J4HFD2_9CHLR</name>
<accession>A0A6J4HFD2</accession>
<dbReference type="InterPro" id="IPR050923">
    <property type="entry name" value="Cell_Proc_Reg/RNA_Proc"/>
</dbReference>
<feature type="compositionally biased region" description="Basic and acidic residues" evidence="1">
    <location>
        <begin position="200"/>
        <end position="214"/>
    </location>
</feature>
<protein>
    <recommendedName>
        <fullName evidence="2">FHA domain-containing protein</fullName>
    </recommendedName>
</protein>
<feature type="region of interest" description="Disordered" evidence="1">
    <location>
        <begin position="108"/>
        <end position="187"/>
    </location>
</feature>
<dbReference type="Pfam" id="PF12773">
    <property type="entry name" value="DZR"/>
    <property type="match status" value="1"/>
</dbReference>
<sequence>MAETCSNCGTPLPPNAKFCLECGTRVERQAQMVRPDNCQNCGSPLLPTAKFCLECGTKVELVPADAAGAGARPVEATYQQQAAVAPSGAGATAAGPLPTALDVAMQRAETTAQGASAPPPAPPAEPVTAPTSTAAQSYDAAGAAETAAPSIAPPSAPATSVPPAAPAAQPAPAAGGGGPRLIGPDGATLALPPGNELVVGREDPVSGIHPDVDLTPHGGEAGGVSRRHAVLRQQGGQWSVTDLDSTNYTRLEGRQLQPHVETPVQDGARIQFGRIEFVFHAQ</sequence>
<dbReference type="Gene3D" id="2.60.200.20">
    <property type="match status" value="1"/>
</dbReference>
<evidence type="ECO:0000259" key="2">
    <source>
        <dbReference type="PROSITE" id="PS50006"/>
    </source>
</evidence>
<dbReference type="PANTHER" id="PTHR23308">
    <property type="entry name" value="NUCLEAR INHIBITOR OF PROTEIN PHOSPHATASE-1"/>
    <property type="match status" value="1"/>
</dbReference>
<dbReference type="EMBL" id="CADCTK010000134">
    <property type="protein sequence ID" value="CAA9220684.1"/>
    <property type="molecule type" value="Genomic_DNA"/>
</dbReference>
<gene>
    <name evidence="3" type="ORF">AVDCRST_MAG26-522</name>
</gene>
<reference evidence="3" key="1">
    <citation type="submission" date="2020-02" db="EMBL/GenBank/DDBJ databases">
        <authorList>
            <person name="Meier V. D."/>
        </authorList>
    </citation>
    <scope>NUCLEOTIDE SEQUENCE</scope>
    <source>
        <strain evidence="3">AVDCRST_MAG26</strain>
    </source>
</reference>
<feature type="compositionally biased region" description="Low complexity" evidence="1">
    <location>
        <begin position="126"/>
        <end position="150"/>
    </location>
</feature>
<organism evidence="3">
    <name type="scientific">uncultured Chloroflexia bacterium</name>
    <dbReference type="NCBI Taxonomy" id="1672391"/>
    <lineage>
        <taxon>Bacteria</taxon>
        <taxon>Bacillati</taxon>
        <taxon>Chloroflexota</taxon>
        <taxon>Chloroflexia</taxon>
        <taxon>environmental samples</taxon>
    </lineage>
</organism>
<evidence type="ECO:0000313" key="3">
    <source>
        <dbReference type="EMBL" id="CAA9220684.1"/>
    </source>
</evidence>
<proteinExistence type="predicted"/>
<dbReference type="AlphaFoldDB" id="A0A6J4HFD2"/>